<feature type="non-terminal residue" evidence="1">
    <location>
        <position position="173"/>
    </location>
</feature>
<sequence>MEDVAKGMFSGTGKFLTNFITSSGGRNDDFMRWSPHRELQDHHQREFFRNHINTIANDWIRNKMGANTSSSVFQRSEKWTERTLFAGTIAYSAKSAFNLIKAENSFNKFFQTSRRFYPNSQMDTSQMGLYPTNRVYSGLDIKQILKDIKKFSHNKISLNKGFNYSRNETIKYL</sequence>
<protein>
    <submittedName>
        <fullName evidence="1">Uncharacterized protein</fullName>
    </submittedName>
</protein>
<proteinExistence type="predicted"/>
<dbReference type="EMBL" id="LAZR01015187">
    <property type="protein sequence ID" value="KKM14270.1"/>
    <property type="molecule type" value="Genomic_DNA"/>
</dbReference>
<gene>
    <name evidence="1" type="ORF">LCGC14_1707830</name>
</gene>
<evidence type="ECO:0000313" key="1">
    <source>
        <dbReference type="EMBL" id="KKM14270.1"/>
    </source>
</evidence>
<accession>A0A0F9KG64</accession>
<dbReference type="AlphaFoldDB" id="A0A0F9KG64"/>
<organism evidence="1">
    <name type="scientific">marine sediment metagenome</name>
    <dbReference type="NCBI Taxonomy" id="412755"/>
    <lineage>
        <taxon>unclassified sequences</taxon>
        <taxon>metagenomes</taxon>
        <taxon>ecological metagenomes</taxon>
    </lineage>
</organism>
<comment type="caution">
    <text evidence="1">The sequence shown here is derived from an EMBL/GenBank/DDBJ whole genome shotgun (WGS) entry which is preliminary data.</text>
</comment>
<reference evidence="1" key="1">
    <citation type="journal article" date="2015" name="Nature">
        <title>Complex archaea that bridge the gap between prokaryotes and eukaryotes.</title>
        <authorList>
            <person name="Spang A."/>
            <person name="Saw J.H."/>
            <person name="Jorgensen S.L."/>
            <person name="Zaremba-Niedzwiedzka K."/>
            <person name="Martijn J."/>
            <person name="Lind A.E."/>
            <person name="van Eijk R."/>
            <person name="Schleper C."/>
            <person name="Guy L."/>
            <person name="Ettema T.J."/>
        </authorList>
    </citation>
    <scope>NUCLEOTIDE SEQUENCE</scope>
</reference>
<name>A0A0F9KG64_9ZZZZ</name>